<evidence type="ECO:0000256" key="5">
    <source>
        <dbReference type="ARBA" id="ARBA00022801"/>
    </source>
</evidence>
<dbReference type="GO" id="GO:0043571">
    <property type="term" value="P:maintenance of CRISPR repeat elements"/>
    <property type="evidence" value="ECO:0007669"/>
    <property type="project" value="UniProtKB-UniRule"/>
</dbReference>
<organism evidence="9 10">
    <name type="scientific">Methanobrevibacter millerae</name>
    <dbReference type="NCBI Taxonomy" id="230361"/>
    <lineage>
        <taxon>Archaea</taxon>
        <taxon>Methanobacteriati</taxon>
        <taxon>Methanobacteriota</taxon>
        <taxon>Methanomada group</taxon>
        <taxon>Methanobacteria</taxon>
        <taxon>Methanobacteriales</taxon>
        <taxon>Methanobacteriaceae</taxon>
        <taxon>Methanobrevibacter</taxon>
    </lineage>
</organism>
<dbReference type="NCBIfam" id="TIGR01573">
    <property type="entry name" value="cas2"/>
    <property type="match status" value="1"/>
</dbReference>
<comment type="similarity">
    <text evidence="8">Belongs to the CRISPR-associated endoribonuclease Cas2 protein family.</text>
</comment>
<proteinExistence type="inferred from homology"/>
<reference evidence="9 10" key="1">
    <citation type="submission" date="2016-10" db="EMBL/GenBank/DDBJ databases">
        <authorList>
            <person name="Varghese N."/>
            <person name="Submissions S."/>
        </authorList>
    </citation>
    <scope>NUCLEOTIDE SEQUENCE [LARGE SCALE GENOMIC DNA]</scope>
    <source>
        <strain evidence="9 10">DSM 16643</strain>
    </source>
</reference>
<dbReference type="RefSeq" id="WP_149731280.1">
    <property type="nucleotide sequence ID" value="NZ_FMXB01000004.1"/>
</dbReference>
<keyword evidence="6 8" id="KW-0460">Magnesium</keyword>
<evidence type="ECO:0000256" key="2">
    <source>
        <dbReference type="ARBA" id="ARBA00022722"/>
    </source>
</evidence>
<keyword evidence="7 8" id="KW-0051">Antiviral defense</keyword>
<dbReference type="Gene3D" id="3.30.70.240">
    <property type="match status" value="1"/>
</dbReference>
<comment type="function">
    <text evidence="8">CRISPR (clustered regularly interspaced short palindromic repeat), is an adaptive immune system that provides protection against mobile genetic elements (viruses, transposable elements and conjugative plasmids). CRISPR clusters contain sequences complementary to antecedent mobile elements and target invading nucleic acids. CRISPR clusters are transcribed and processed into CRISPR RNA (crRNA). Functions as a ssRNA-specific endoribonuclease. Involved in the integration of spacer DNA into the CRISPR cassette.</text>
</comment>
<gene>
    <name evidence="8" type="primary">cas2</name>
    <name evidence="9" type="ORF">SAMN02910315_00655</name>
</gene>
<dbReference type="GO" id="GO:0046872">
    <property type="term" value="F:metal ion binding"/>
    <property type="evidence" value="ECO:0007669"/>
    <property type="project" value="UniProtKB-UniRule"/>
</dbReference>
<evidence type="ECO:0000256" key="3">
    <source>
        <dbReference type="ARBA" id="ARBA00022723"/>
    </source>
</evidence>
<dbReference type="HAMAP" id="MF_01471">
    <property type="entry name" value="Cas2"/>
    <property type="match status" value="1"/>
</dbReference>
<dbReference type="Proteomes" id="UP000323439">
    <property type="component" value="Unassembled WGS sequence"/>
</dbReference>
<dbReference type="SUPFAM" id="SSF143430">
    <property type="entry name" value="TTP0101/SSO1404-like"/>
    <property type="match status" value="1"/>
</dbReference>
<evidence type="ECO:0000256" key="6">
    <source>
        <dbReference type="ARBA" id="ARBA00022842"/>
    </source>
</evidence>
<evidence type="ECO:0000256" key="8">
    <source>
        <dbReference type="HAMAP-Rule" id="MF_01471"/>
    </source>
</evidence>
<dbReference type="EMBL" id="FMXB01000004">
    <property type="protein sequence ID" value="SDA45772.1"/>
    <property type="molecule type" value="Genomic_DNA"/>
</dbReference>
<dbReference type="GO" id="GO:0004521">
    <property type="term" value="F:RNA endonuclease activity"/>
    <property type="evidence" value="ECO:0007669"/>
    <property type="project" value="InterPro"/>
</dbReference>
<dbReference type="InterPro" id="IPR019199">
    <property type="entry name" value="Virulence_VapD/CRISPR_Cas2"/>
</dbReference>
<feature type="binding site" evidence="8">
    <location>
        <position position="8"/>
    </location>
    <ligand>
        <name>Mg(2+)</name>
        <dbReference type="ChEBI" id="CHEBI:18420"/>
        <note>catalytic</note>
    </ligand>
</feature>
<dbReference type="InterPro" id="IPR021127">
    <property type="entry name" value="CRISPR_associated_Cas2"/>
</dbReference>
<evidence type="ECO:0000256" key="7">
    <source>
        <dbReference type="ARBA" id="ARBA00023118"/>
    </source>
</evidence>
<keyword evidence="2 8" id="KW-0540">Nuclease</keyword>
<protein>
    <recommendedName>
        <fullName evidence="8">CRISPR-associated endoribonuclease Cas2</fullName>
        <ecNumber evidence="8">3.1.-.-</ecNumber>
    </recommendedName>
</protein>
<dbReference type="EC" id="3.1.-.-" evidence="8"/>
<evidence type="ECO:0000313" key="10">
    <source>
        <dbReference type="Proteomes" id="UP000323439"/>
    </source>
</evidence>
<keyword evidence="3 8" id="KW-0479">Metal-binding</keyword>
<dbReference type="Pfam" id="PF09827">
    <property type="entry name" value="CRISPR_Cas2"/>
    <property type="match status" value="1"/>
</dbReference>
<sequence>MYIMASFECKFKSNQENIERAFQHFGLRKLQSSLYAGTLENNEREMLVENINKIIRENDSVLIVPICQSCYLKKEICGRKIKFKKDLYRVY</sequence>
<comment type="subunit">
    <text evidence="8">Homodimer, forms a heterotetramer with a Cas1 homodimer.</text>
</comment>
<evidence type="ECO:0000313" key="9">
    <source>
        <dbReference type="EMBL" id="SDA45772.1"/>
    </source>
</evidence>
<evidence type="ECO:0000256" key="4">
    <source>
        <dbReference type="ARBA" id="ARBA00022759"/>
    </source>
</evidence>
<accession>A0A1G5VIU1</accession>
<name>A0A1G5VIU1_9EURY</name>
<evidence type="ECO:0000256" key="1">
    <source>
        <dbReference type="ARBA" id="ARBA00001946"/>
    </source>
</evidence>
<dbReference type="AlphaFoldDB" id="A0A1G5VIU1"/>
<dbReference type="GO" id="GO:0051607">
    <property type="term" value="P:defense response to virus"/>
    <property type="evidence" value="ECO:0007669"/>
    <property type="project" value="UniProtKB-UniRule"/>
</dbReference>
<keyword evidence="4 8" id="KW-0255">Endonuclease</keyword>
<keyword evidence="5 8" id="KW-0378">Hydrolase</keyword>
<keyword evidence="10" id="KW-1185">Reference proteome</keyword>
<dbReference type="GO" id="GO:0016787">
    <property type="term" value="F:hydrolase activity"/>
    <property type="evidence" value="ECO:0007669"/>
    <property type="project" value="UniProtKB-KW"/>
</dbReference>
<comment type="cofactor">
    <cofactor evidence="1 8">
        <name>Mg(2+)</name>
        <dbReference type="ChEBI" id="CHEBI:18420"/>
    </cofactor>
</comment>